<dbReference type="AlphaFoldDB" id="A0A075MSQ6"/>
<dbReference type="GeneID" id="41597856"/>
<dbReference type="OrthoDB" id="11131at2157"/>
<dbReference type="HOGENOM" id="CLU_1472032_0_0_2"/>
<dbReference type="RefSeq" id="WP_148700805.1">
    <property type="nucleotide sequence ID" value="NZ_CP007174.1"/>
</dbReference>
<accession>A0A075MSQ6</accession>
<evidence type="ECO:0000313" key="1">
    <source>
        <dbReference type="EMBL" id="AIF84183.1"/>
    </source>
</evidence>
<keyword evidence="2" id="KW-1185">Reference proteome</keyword>
<dbReference type="Proteomes" id="UP000028194">
    <property type="component" value="Chromosome"/>
</dbReference>
<dbReference type="STRING" id="1459636.NTE_02128"/>
<reference evidence="1 2" key="1">
    <citation type="journal article" date="2014" name="PLoS ONE">
        <title>Genome Sequence of Candidatus Nitrososphaera evergladensis from Group I.1b Enriched from Everglades Soil Reveals Novel Genomic Features of the Ammonia-Oxidizing Archaea.</title>
        <authorList>
            <person name="Zhalnina K.V."/>
            <person name="Dias R."/>
            <person name="Leonard M.T."/>
            <person name="Dorr de Quadros P."/>
            <person name="Camargo F.A."/>
            <person name="Drew J.C."/>
            <person name="Farmerie W.G."/>
            <person name="Daroub S.H."/>
            <person name="Triplett E.W."/>
        </authorList>
    </citation>
    <scope>NUCLEOTIDE SEQUENCE [LARGE SCALE GENOMIC DNA]</scope>
    <source>
        <strain evidence="1 2">SR1</strain>
    </source>
</reference>
<sequence length="183" mass="19392">MMTILAAIVAHISAAKCRKFLAGDGITSPDFVLLPLLGVIEEGVSVDARAARKSVPALGETFSIAKNLDEYQSKICALAPSLADKNPVKVQLQKYRIGIIAAFARLGPLVMAGDVAEWNRQARLLLEEASNAYVASAAPGQRKYYAASMAEVFSFFGVPEGQVDAALAQMYGSSAASLHDDDS</sequence>
<dbReference type="KEGG" id="nev:NTE_02128"/>
<protein>
    <submittedName>
        <fullName evidence="1">Uncharacterized protein</fullName>
    </submittedName>
</protein>
<gene>
    <name evidence="1" type="ORF">NTE_02128</name>
</gene>
<organism evidence="1 2">
    <name type="scientific">Candidatus Nitrososphaera evergladensis SR1</name>
    <dbReference type="NCBI Taxonomy" id="1459636"/>
    <lineage>
        <taxon>Archaea</taxon>
        <taxon>Nitrososphaerota</taxon>
        <taxon>Nitrososphaeria</taxon>
        <taxon>Nitrososphaerales</taxon>
        <taxon>Nitrososphaeraceae</taxon>
        <taxon>Nitrososphaera</taxon>
    </lineage>
</organism>
<proteinExistence type="predicted"/>
<dbReference type="EMBL" id="CP007174">
    <property type="protein sequence ID" value="AIF84183.1"/>
    <property type="molecule type" value="Genomic_DNA"/>
</dbReference>
<name>A0A075MSQ6_9ARCH</name>
<evidence type="ECO:0000313" key="2">
    <source>
        <dbReference type="Proteomes" id="UP000028194"/>
    </source>
</evidence>